<protein>
    <submittedName>
        <fullName evidence="2">Acetyltransferase</fullName>
    </submittedName>
</protein>
<dbReference type="PROSITE" id="PS51186">
    <property type="entry name" value="GNAT"/>
    <property type="match status" value="1"/>
</dbReference>
<dbReference type="Pfam" id="PF18014">
    <property type="entry name" value="Acetyltransf_18"/>
    <property type="match status" value="1"/>
</dbReference>
<dbReference type="Gene3D" id="3.40.630.30">
    <property type="match status" value="1"/>
</dbReference>
<dbReference type="InterPro" id="IPR041496">
    <property type="entry name" value="YitH/HolE_GNAT"/>
</dbReference>
<name>A0A0D6B1Y9_RHOSU</name>
<dbReference type="PANTHER" id="PTHR47237:SF1">
    <property type="entry name" value="SLL0310 PROTEIN"/>
    <property type="match status" value="1"/>
</dbReference>
<dbReference type="Proteomes" id="UP000064912">
    <property type="component" value="Chromosome"/>
</dbReference>
<dbReference type="InterPro" id="IPR052729">
    <property type="entry name" value="Acyl/Acetyltrans_Enzymes"/>
</dbReference>
<dbReference type="eggNOG" id="COG0454">
    <property type="taxonomic scope" value="Bacteria"/>
</dbReference>
<evidence type="ECO:0000313" key="3">
    <source>
        <dbReference type="Proteomes" id="UP000064912"/>
    </source>
</evidence>
<proteinExistence type="predicted"/>
<accession>A0A0D6B1Y9</accession>
<sequence>MKLRRMTAGELPAVLDWAAEEGWNPGLDDAAAFYAADPGGFFVAEVAGRIVAAISVVNHTEALAFLGLYLCRPDWRGQGIGHALWTHALAHAGARTVGLDGVEAQQGNYRKSGFEPAGRTVRYAGVLPGRAHPGIGPVLRDDLGTLIAMEAGATGFEKRAFLSAWASDTETRRTLVCRAAGEVAGFATIRACREGWKIGPLVAGDGAVAAALIETCGRVAHGAPVMIDVPEPSRWLAGHCVGLGLAPVFGTARMYRGPAPQPGPVIAAVATLELG</sequence>
<evidence type="ECO:0000313" key="2">
    <source>
        <dbReference type="EMBL" id="BAQ69036.1"/>
    </source>
</evidence>
<dbReference type="EMBL" id="AP014800">
    <property type="protein sequence ID" value="BAQ69036.1"/>
    <property type="molecule type" value="Genomic_DNA"/>
</dbReference>
<dbReference type="SUPFAM" id="SSF55729">
    <property type="entry name" value="Acyl-CoA N-acyltransferases (Nat)"/>
    <property type="match status" value="1"/>
</dbReference>
<dbReference type="Pfam" id="PF00583">
    <property type="entry name" value="Acetyltransf_1"/>
    <property type="match status" value="1"/>
</dbReference>
<dbReference type="CDD" id="cd04301">
    <property type="entry name" value="NAT_SF"/>
    <property type="match status" value="1"/>
</dbReference>
<dbReference type="PATRIC" id="fig|35806.4.peg.1939"/>
<dbReference type="KEGG" id="rsu:NHU_01881"/>
<gene>
    <name evidence="2" type="ORF">NHU_01881</name>
</gene>
<dbReference type="InterPro" id="IPR016181">
    <property type="entry name" value="Acyl_CoA_acyltransferase"/>
</dbReference>
<dbReference type="Gene3D" id="3.40.630.90">
    <property type="match status" value="1"/>
</dbReference>
<feature type="domain" description="N-acetyltransferase" evidence="1">
    <location>
        <begin position="1"/>
        <end position="133"/>
    </location>
</feature>
<organism evidence="2 3">
    <name type="scientific">Rhodovulum sulfidophilum</name>
    <name type="common">Rhodobacter sulfidophilus</name>
    <dbReference type="NCBI Taxonomy" id="35806"/>
    <lineage>
        <taxon>Bacteria</taxon>
        <taxon>Pseudomonadati</taxon>
        <taxon>Pseudomonadota</taxon>
        <taxon>Alphaproteobacteria</taxon>
        <taxon>Rhodobacterales</taxon>
        <taxon>Paracoccaceae</taxon>
        <taxon>Rhodovulum</taxon>
    </lineage>
</organism>
<dbReference type="GO" id="GO:0016747">
    <property type="term" value="F:acyltransferase activity, transferring groups other than amino-acyl groups"/>
    <property type="evidence" value="ECO:0007669"/>
    <property type="project" value="InterPro"/>
</dbReference>
<evidence type="ECO:0000259" key="1">
    <source>
        <dbReference type="PROSITE" id="PS51186"/>
    </source>
</evidence>
<dbReference type="PANTHER" id="PTHR47237">
    <property type="entry name" value="SLL0310 PROTEIN"/>
    <property type="match status" value="1"/>
</dbReference>
<dbReference type="InterPro" id="IPR000182">
    <property type="entry name" value="GNAT_dom"/>
</dbReference>
<keyword evidence="2" id="KW-0808">Transferase</keyword>
<reference evidence="2 3" key="1">
    <citation type="submission" date="2015-02" db="EMBL/GenBank/DDBJ databases">
        <title>Genome sequene of Rhodovulum sulfidophilum DSM 2351.</title>
        <authorList>
            <person name="Nagao N."/>
        </authorList>
    </citation>
    <scope>NUCLEOTIDE SEQUENCE [LARGE SCALE GENOMIC DNA]</scope>
    <source>
        <strain evidence="2 3">DSM 2351</strain>
    </source>
</reference>
<dbReference type="AlphaFoldDB" id="A0A0D6B1Y9"/>